<dbReference type="NCBIfam" id="TIGR01444">
    <property type="entry name" value="fkbM_fam"/>
    <property type="match status" value="1"/>
</dbReference>
<dbReference type="GO" id="GO:0032259">
    <property type="term" value="P:methylation"/>
    <property type="evidence" value="ECO:0007669"/>
    <property type="project" value="UniProtKB-KW"/>
</dbReference>
<dbReference type="InterPro" id="IPR052514">
    <property type="entry name" value="SAM-dependent_MTase"/>
</dbReference>
<dbReference type="PANTHER" id="PTHR34203:SF15">
    <property type="entry name" value="SLL1173 PROTEIN"/>
    <property type="match status" value="1"/>
</dbReference>
<reference evidence="2 3" key="1">
    <citation type="submission" date="2016-11" db="EMBL/GenBank/DDBJ databases">
        <title>Rhizobium leguminosarum bv. viciae strain Vaf12 isolated from Vavilovia formosa root nodules from Russia, Dagestan.</title>
        <authorList>
            <person name="Kimeklis A."/>
        </authorList>
    </citation>
    <scope>NUCLEOTIDE SEQUENCE [LARGE SCALE GENOMIC DNA]</scope>
    <source>
        <strain evidence="2 3">Vaf-108</strain>
    </source>
</reference>
<name>A0A1L3ZAV2_RHILE</name>
<dbReference type="GO" id="GO:0008168">
    <property type="term" value="F:methyltransferase activity"/>
    <property type="evidence" value="ECO:0007669"/>
    <property type="project" value="UniProtKB-KW"/>
</dbReference>
<organism evidence="2 3">
    <name type="scientific">Rhizobium leguminosarum</name>
    <dbReference type="NCBI Taxonomy" id="384"/>
    <lineage>
        <taxon>Bacteria</taxon>
        <taxon>Pseudomonadati</taxon>
        <taxon>Pseudomonadota</taxon>
        <taxon>Alphaproteobacteria</taxon>
        <taxon>Hyphomicrobiales</taxon>
        <taxon>Rhizobiaceae</taxon>
        <taxon>Rhizobium/Agrobacterium group</taxon>
        <taxon>Rhizobium</taxon>
    </lineage>
</organism>
<dbReference type="AlphaFoldDB" id="A0A1L3ZAV2"/>
<evidence type="ECO:0000313" key="2">
    <source>
        <dbReference type="EMBL" id="API52690.1"/>
    </source>
</evidence>
<sequence length="287" mass="31485">MLSTSNKILIARYLSRAVLFVRGCVGLPATIVAQRRGINWSLDLRDGVDFAIYLLGGFEVRTLDRYRELIRDGDIVLDIGANVGSHTLPLAQLVGGKGKVISFEPTAHAFSKQKTNISLNPTLAQRIDPHQMMLMASASETMPEAVYSSWPLEVADDLHSEHHGRLMSTQGARLGTLDETLRELGVDKVDFIKLDVDGNELEVLSGATATLERSKPRIMLELAPYVYAENPGDFDRLLKLLWDCGYQIGDVASGRKLPEDASKVRAMIADGGGMNVMAFDKGQKASR</sequence>
<dbReference type="InterPro" id="IPR006342">
    <property type="entry name" value="FkbM_mtfrase"/>
</dbReference>
<evidence type="ECO:0000259" key="1">
    <source>
        <dbReference type="Pfam" id="PF05050"/>
    </source>
</evidence>
<accession>A0A1L3ZAV2</accession>
<keyword evidence="2" id="KW-0489">Methyltransferase</keyword>
<gene>
    <name evidence="2" type="ORF">BMW22_14650</name>
</gene>
<protein>
    <submittedName>
        <fullName evidence="2">SAM-dependent methyltransferase</fullName>
    </submittedName>
</protein>
<dbReference type="SUPFAM" id="SSF53335">
    <property type="entry name" value="S-adenosyl-L-methionine-dependent methyltransferases"/>
    <property type="match status" value="1"/>
</dbReference>
<dbReference type="RefSeq" id="WP_072639153.1">
    <property type="nucleotide sequence ID" value="NZ_CP018228.1"/>
</dbReference>
<dbReference type="Pfam" id="PF05050">
    <property type="entry name" value="Methyltransf_21"/>
    <property type="match status" value="1"/>
</dbReference>
<dbReference type="Proteomes" id="UP000183050">
    <property type="component" value="Chromosome"/>
</dbReference>
<dbReference type="InterPro" id="IPR029063">
    <property type="entry name" value="SAM-dependent_MTases_sf"/>
</dbReference>
<evidence type="ECO:0000313" key="3">
    <source>
        <dbReference type="Proteomes" id="UP000183050"/>
    </source>
</evidence>
<proteinExistence type="predicted"/>
<dbReference type="EMBL" id="CP018228">
    <property type="protein sequence ID" value="API52690.1"/>
    <property type="molecule type" value="Genomic_DNA"/>
</dbReference>
<feature type="domain" description="Methyltransferase FkbM" evidence="1">
    <location>
        <begin position="78"/>
        <end position="248"/>
    </location>
</feature>
<dbReference type="Gene3D" id="3.40.50.150">
    <property type="entry name" value="Vaccinia Virus protein VP39"/>
    <property type="match status" value="1"/>
</dbReference>
<keyword evidence="2" id="KW-0808">Transferase</keyword>
<dbReference type="PANTHER" id="PTHR34203">
    <property type="entry name" value="METHYLTRANSFERASE, FKBM FAMILY PROTEIN"/>
    <property type="match status" value="1"/>
</dbReference>